<evidence type="ECO:0008006" key="4">
    <source>
        <dbReference type="Google" id="ProtNLM"/>
    </source>
</evidence>
<protein>
    <recommendedName>
        <fullName evidence="4">F-box domain-containing protein</fullName>
    </recommendedName>
</protein>
<evidence type="ECO:0000313" key="3">
    <source>
        <dbReference type="Proteomes" id="UP001221142"/>
    </source>
</evidence>
<reference evidence="2" key="1">
    <citation type="submission" date="2023-03" db="EMBL/GenBank/DDBJ databases">
        <title>Massive genome expansion in bonnet fungi (Mycena s.s.) driven by repeated elements and novel gene families across ecological guilds.</title>
        <authorList>
            <consortium name="Lawrence Berkeley National Laboratory"/>
            <person name="Harder C.B."/>
            <person name="Miyauchi S."/>
            <person name="Viragh M."/>
            <person name="Kuo A."/>
            <person name="Thoen E."/>
            <person name="Andreopoulos B."/>
            <person name="Lu D."/>
            <person name="Skrede I."/>
            <person name="Drula E."/>
            <person name="Henrissat B."/>
            <person name="Morin E."/>
            <person name="Kohler A."/>
            <person name="Barry K."/>
            <person name="LaButti K."/>
            <person name="Morin E."/>
            <person name="Salamov A."/>
            <person name="Lipzen A."/>
            <person name="Mereny Z."/>
            <person name="Hegedus B."/>
            <person name="Baldrian P."/>
            <person name="Stursova M."/>
            <person name="Weitz H."/>
            <person name="Taylor A."/>
            <person name="Grigoriev I.V."/>
            <person name="Nagy L.G."/>
            <person name="Martin F."/>
            <person name="Kauserud H."/>
        </authorList>
    </citation>
    <scope>NUCLEOTIDE SEQUENCE</scope>
    <source>
        <strain evidence="2">9284</strain>
    </source>
</reference>
<name>A0AAD7AZN8_9AGAR</name>
<comment type="caution">
    <text evidence="2">The sequence shown here is derived from an EMBL/GenBank/DDBJ whole genome shotgun (WGS) entry which is preliminary data.</text>
</comment>
<dbReference type="EMBL" id="JARKIF010000084">
    <property type="protein sequence ID" value="KAJ7605015.1"/>
    <property type="molecule type" value="Genomic_DNA"/>
</dbReference>
<dbReference type="Proteomes" id="UP001221142">
    <property type="component" value="Unassembled WGS sequence"/>
</dbReference>
<proteinExistence type="predicted"/>
<evidence type="ECO:0000313" key="2">
    <source>
        <dbReference type="EMBL" id="KAJ7605015.1"/>
    </source>
</evidence>
<organism evidence="2 3">
    <name type="scientific">Roridomyces roridus</name>
    <dbReference type="NCBI Taxonomy" id="1738132"/>
    <lineage>
        <taxon>Eukaryota</taxon>
        <taxon>Fungi</taxon>
        <taxon>Dikarya</taxon>
        <taxon>Basidiomycota</taxon>
        <taxon>Agaricomycotina</taxon>
        <taxon>Agaricomycetes</taxon>
        <taxon>Agaricomycetidae</taxon>
        <taxon>Agaricales</taxon>
        <taxon>Marasmiineae</taxon>
        <taxon>Mycenaceae</taxon>
        <taxon>Roridomyces</taxon>
    </lineage>
</organism>
<dbReference type="AlphaFoldDB" id="A0AAD7AZN8"/>
<feature type="coiled-coil region" evidence="1">
    <location>
        <begin position="4"/>
        <end position="38"/>
    </location>
</feature>
<evidence type="ECO:0000256" key="1">
    <source>
        <dbReference type="SAM" id="Coils"/>
    </source>
</evidence>
<keyword evidence="1" id="KW-0175">Coiled coil</keyword>
<sequence>MSSLAELRQRIQLLSDAVVRQREVLRDLEQQHSAAQGELNYILDPMTRLPLEISSDILLQSVPNPPSLATLSVFPRVSRAWRAISLATPALWTGISDAGIPPSKFPKVLGLWLARGRGSPISLSLCDLDTDTVAATFAALKDDAERVEKLDIFAGGALSTFRLPHYPFVGLKSITLDTSYEGLKFSSKWVLNMLRDAPLLVECNLLYTDFDPSNAEKLTHLTLRRLRLGPHGLNSGHRLLQHLTLPSLEAFSSSMAIGDVHALHSAPA</sequence>
<accession>A0AAD7AZN8</accession>
<keyword evidence="3" id="KW-1185">Reference proteome</keyword>
<gene>
    <name evidence="2" type="ORF">FB45DRAFT_1012893</name>
</gene>